<dbReference type="SUPFAM" id="SSF53850">
    <property type="entry name" value="Periplasmic binding protein-like II"/>
    <property type="match status" value="1"/>
</dbReference>
<comment type="subunit">
    <text evidence="4 8">Monomer.</text>
</comment>
<evidence type="ECO:0000259" key="10">
    <source>
        <dbReference type="Pfam" id="PF03900"/>
    </source>
</evidence>
<comment type="miscellaneous">
    <text evidence="8">The porphobilinogen subunits are added to the dipyrromethane group.</text>
</comment>
<comment type="caution">
    <text evidence="11">The sequence shown here is derived from an EMBL/GenBank/DDBJ whole genome shotgun (WGS) entry which is preliminary data.</text>
</comment>
<evidence type="ECO:0000256" key="8">
    <source>
        <dbReference type="HAMAP-Rule" id="MF_00260"/>
    </source>
</evidence>
<feature type="domain" description="Porphobilinogen deaminase C-terminal" evidence="10">
    <location>
        <begin position="230"/>
        <end position="309"/>
    </location>
</feature>
<dbReference type="Gene3D" id="3.30.160.40">
    <property type="entry name" value="Porphobilinogen deaminase, C-terminal domain"/>
    <property type="match status" value="1"/>
</dbReference>
<comment type="pathway">
    <text evidence="2">Porphyrin-containing compound metabolism; protoporphyrin-IX biosynthesis; coproporphyrinogen-III from 5-aminolevulinate: step 2/4.</text>
</comment>
<dbReference type="GO" id="GO:0005737">
    <property type="term" value="C:cytoplasm"/>
    <property type="evidence" value="ECO:0007669"/>
    <property type="project" value="UniProtKB-UniRule"/>
</dbReference>
<evidence type="ECO:0000313" key="11">
    <source>
        <dbReference type="EMBL" id="RUT40671.1"/>
    </source>
</evidence>
<accession>A0A433XZQ9</accession>
<dbReference type="FunFam" id="3.40.190.10:FF:000005">
    <property type="entry name" value="Porphobilinogen deaminase"/>
    <property type="match status" value="1"/>
</dbReference>
<proteinExistence type="inferred from homology"/>
<dbReference type="InterPro" id="IPR022419">
    <property type="entry name" value="Porphobilin_deaminase_cofac_BS"/>
</dbReference>
<comment type="cofactor">
    <cofactor evidence="8">
        <name>dipyrromethane</name>
        <dbReference type="ChEBI" id="CHEBI:60342"/>
    </cofactor>
    <text evidence="8">Binds 1 dipyrromethane group covalently.</text>
</comment>
<evidence type="ECO:0000256" key="7">
    <source>
        <dbReference type="ARBA" id="ARBA00048169"/>
    </source>
</evidence>
<gene>
    <name evidence="8" type="primary">hemC</name>
    <name evidence="11" type="ORF">EJP82_24570</name>
</gene>
<dbReference type="FunFam" id="3.40.190.10:FF:000004">
    <property type="entry name" value="Porphobilinogen deaminase"/>
    <property type="match status" value="1"/>
</dbReference>
<dbReference type="NCBIfam" id="TIGR00212">
    <property type="entry name" value="hemC"/>
    <property type="match status" value="1"/>
</dbReference>
<evidence type="ECO:0000256" key="2">
    <source>
        <dbReference type="ARBA" id="ARBA00004735"/>
    </source>
</evidence>
<dbReference type="SUPFAM" id="SSF54782">
    <property type="entry name" value="Porphobilinogen deaminase (hydroxymethylbilane synthase), C-terminal domain"/>
    <property type="match status" value="1"/>
</dbReference>
<dbReference type="RefSeq" id="WP_127194713.1">
    <property type="nucleotide sequence ID" value="NZ_RZNY01000034.1"/>
</dbReference>
<comment type="function">
    <text evidence="1 8">Tetrapolymerization of the monopyrrole PBG into the hydroxymethylbilane pre-uroporphyrinogen in several discrete steps.</text>
</comment>
<dbReference type="GO" id="GO:0004418">
    <property type="term" value="F:hydroxymethylbilane synthase activity"/>
    <property type="evidence" value="ECO:0007669"/>
    <property type="project" value="UniProtKB-UniRule"/>
</dbReference>
<dbReference type="InterPro" id="IPR036803">
    <property type="entry name" value="Porphobilinogen_deaminase_C_sf"/>
</dbReference>
<dbReference type="CDD" id="cd13646">
    <property type="entry name" value="PBP2_EcHMBS_like"/>
    <property type="match status" value="1"/>
</dbReference>
<evidence type="ECO:0000256" key="1">
    <source>
        <dbReference type="ARBA" id="ARBA00002869"/>
    </source>
</evidence>
<reference evidence="11 12" key="1">
    <citation type="submission" date="2018-12" db="EMBL/GenBank/DDBJ databases">
        <authorList>
            <person name="Sun L."/>
            <person name="Chen Z."/>
        </authorList>
    </citation>
    <scope>NUCLEOTIDE SEQUENCE [LARGE SCALE GENOMIC DNA]</scope>
    <source>
        <strain evidence="11 12">DSM 15890</strain>
    </source>
</reference>
<evidence type="ECO:0000256" key="3">
    <source>
        <dbReference type="ARBA" id="ARBA00005638"/>
    </source>
</evidence>
<dbReference type="InterPro" id="IPR000860">
    <property type="entry name" value="HemC"/>
</dbReference>
<sequence length="323" mass="35239">MMKRTIVVGTRQSQLALTQTGQVIDALKLLCEEHSLPFDFEVRKIITKGDRILDVTLSKVGGKGLFVKEIEQAMLDGEIDLAVHSMKDMPSELQEGLVNGATPVRVDPRDALISSRGYSLESLPQGAKVGTSSLRRCSQLLAFRPDLNIEPIRGNIDSRLRKLDEEGFDAIILAAAGLYRMGWGDKITSFLPVDVCLPAVGQGALGIECREVDTDIHHLLSLYNDKETELTVKAERKFLSVLNGGCQVPIGAYATLIHDAGGASSDVEGDSPRIMLTGMVGYPDGRTIIKETLMGKDPIRLGEEVAWRLISRGADEILAEVRE</sequence>
<name>A0A433XZQ9_9BACL</name>
<keyword evidence="5 8" id="KW-0808">Transferase</keyword>
<comment type="catalytic activity">
    <reaction evidence="7 8">
        <text>4 porphobilinogen + H2O = hydroxymethylbilane + 4 NH4(+)</text>
        <dbReference type="Rhea" id="RHEA:13185"/>
        <dbReference type="ChEBI" id="CHEBI:15377"/>
        <dbReference type="ChEBI" id="CHEBI:28938"/>
        <dbReference type="ChEBI" id="CHEBI:57845"/>
        <dbReference type="ChEBI" id="CHEBI:58126"/>
        <dbReference type="EC" id="2.5.1.61"/>
    </reaction>
</comment>
<keyword evidence="12" id="KW-1185">Reference proteome</keyword>
<dbReference type="PROSITE" id="PS00533">
    <property type="entry name" value="PORPHOBILINOGEN_DEAM"/>
    <property type="match status" value="1"/>
</dbReference>
<feature type="domain" description="Porphobilinogen deaminase N-terminal" evidence="9">
    <location>
        <begin position="6"/>
        <end position="217"/>
    </location>
</feature>
<evidence type="ECO:0000256" key="6">
    <source>
        <dbReference type="ARBA" id="ARBA00023244"/>
    </source>
</evidence>
<dbReference type="Pfam" id="PF03900">
    <property type="entry name" value="Porphobil_deamC"/>
    <property type="match status" value="1"/>
</dbReference>
<dbReference type="OrthoDB" id="9810298at2"/>
<dbReference type="PIRSF" id="PIRSF001438">
    <property type="entry name" value="4pyrrol_synth_OHMeBilane_synth"/>
    <property type="match status" value="1"/>
</dbReference>
<evidence type="ECO:0000259" key="9">
    <source>
        <dbReference type="Pfam" id="PF01379"/>
    </source>
</evidence>
<evidence type="ECO:0000256" key="4">
    <source>
        <dbReference type="ARBA" id="ARBA00011245"/>
    </source>
</evidence>
<dbReference type="InterPro" id="IPR022417">
    <property type="entry name" value="Porphobilin_deaminase_N"/>
</dbReference>
<feature type="modified residue" description="S-(dipyrrolylmethanemethyl)cysteine" evidence="8">
    <location>
        <position position="246"/>
    </location>
</feature>
<dbReference type="Proteomes" id="UP000279446">
    <property type="component" value="Unassembled WGS sequence"/>
</dbReference>
<dbReference type="PRINTS" id="PR00151">
    <property type="entry name" value="PORPHBDMNASE"/>
</dbReference>
<dbReference type="PANTHER" id="PTHR11557">
    <property type="entry name" value="PORPHOBILINOGEN DEAMINASE"/>
    <property type="match status" value="1"/>
</dbReference>
<dbReference type="GO" id="GO:0006782">
    <property type="term" value="P:protoporphyrinogen IX biosynthetic process"/>
    <property type="evidence" value="ECO:0007669"/>
    <property type="project" value="UniProtKB-UniRule"/>
</dbReference>
<comment type="similarity">
    <text evidence="3 8">Belongs to the HMBS family.</text>
</comment>
<organism evidence="11 12">
    <name type="scientific">Paenibacillus anaericanus</name>
    <dbReference type="NCBI Taxonomy" id="170367"/>
    <lineage>
        <taxon>Bacteria</taxon>
        <taxon>Bacillati</taxon>
        <taxon>Bacillota</taxon>
        <taxon>Bacilli</taxon>
        <taxon>Bacillales</taxon>
        <taxon>Paenibacillaceae</taxon>
        <taxon>Paenibacillus</taxon>
    </lineage>
</organism>
<protein>
    <recommendedName>
        <fullName evidence="8">Porphobilinogen deaminase</fullName>
        <shortName evidence="8">PBG</shortName>
        <ecNumber evidence="8">2.5.1.61</ecNumber>
    </recommendedName>
    <alternativeName>
        <fullName evidence="8">Hydroxymethylbilane synthase</fullName>
        <shortName evidence="8">HMBS</shortName>
    </alternativeName>
    <alternativeName>
        <fullName evidence="8">Pre-uroporphyrinogen synthase</fullName>
    </alternativeName>
</protein>
<dbReference type="Gene3D" id="3.40.190.10">
    <property type="entry name" value="Periplasmic binding protein-like II"/>
    <property type="match status" value="2"/>
</dbReference>
<keyword evidence="6 8" id="KW-0627">Porphyrin biosynthesis</keyword>
<dbReference type="InterPro" id="IPR022418">
    <property type="entry name" value="Porphobilinogen_deaminase_C"/>
</dbReference>
<dbReference type="EC" id="2.5.1.61" evidence="8"/>
<evidence type="ECO:0000256" key="5">
    <source>
        <dbReference type="ARBA" id="ARBA00022679"/>
    </source>
</evidence>
<dbReference type="EMBL" id="RZNY01000034">
    <property type="protein sequence ID" value="RUT40671.1"/>
    <property type="molecule type" value="Genomic_DNA"/>
</dbReference>
<dbReference type="HAMAP" id="MF_00260">
    <property type="entry name" value="Porphobil_deam"/>
    <property type="match status" value="1"/>
</dbReference>
<evidence type="ECO:0000313" key="12">
    <source>
        <dbReference type="Proteomes" id="UP000279446"/>
    </source>
</evidence>
<dbReference type="AlphaFoldDB" id="A0A433XZQ9"/>
<dbReference type="PANTHER" id="PTHR11557:SF0">
    <property type="entry name" value="PORPHOBILINOGEN DEAMINASE"/>
    <property type="match status" value="1"/>
</dbReference>
<dbReference type="Pfam" id="PF01379">
    <property type="entry name" value="Porphobil_deam"/>
    <property type="match status" value="1"/>
</dbReference>